<dbReference type="AlphaFoldDB" id="A0A3M0JUX1"/>
<dbReference type="EMBL" id="QRBI01000123">
    <property type="protein sequence ID" value="RMC04792.1"/>
    <property type="molecule type" value="Genomic_DNA"/>
</dbReference>
<evidence type="ECO:0000313" key="2">
    <source>
        <dbReference type="Proteomes" id="UP000269221"/>
    </source>
</evidence>
<name>A0A3M0JUX1_HIRRU</name>
<protein>
    <submittedName>
        <fullName evidence="1">Uncharacterized protein</fullName>
    </submittedName>
</protein>
<proteinExistence type="predicted"/>
<reference evidence="1 2" key="1">
    <citation type="submission" date="2018-07" db="EMBL/GenBank/DDBJ databases">
        <title>A high quality draft genome assembly of the barn swallow (H. rustica rustica).</title>
        <authorList>
            <person name="Formenti G."/>
            <person name="Chiara M."/>
            <person name="Poveda L."/>
            <person name="Francoijs K.-J."/>
            <person name="Bonisoli-Alquati A."/>
            <person name="Canova L."/>
            <person name="Gianfranceschi L."/>
            <person name="Horner D.S."/>
            <person name="Saino N."/>
        </authorList>
    </citation>
    <scope>NUCLEOTIDE SEQUENCE [LARGE SCALE GENOMIC DNA]</scope>
    <source>
        <strain evidence="1">Chelidonia</strain>
        <tissue evidence="1">Blood</tissue>
    </source>
</reference>
<dbReference type="OrthoDB" id="10539535at2759"/>
<sequence length="73" mass="8203">MFERTCMEEVELEAGFDLTMHVAYTESYSVKEVSITDKKGKEIKSKKNLSEELKGELEPVLVSPPLQSPILGD</sequence>
<gene>
    <name evidence="1" type="ORF">DUI87_17964</name>
</gene>
<evidence type="ECO:0000313" key="1">
    <source>
        <dbReference type="EMBL" id="RMC04792.1"/>
    </source>
</evidence>
<accession>A0A3M0JUX1</accession>
<organism evidence="1 2">
    <name type="scientific">Hirundo rustica rustica</name>
    <dbReference type="NCBI Taxonomy" id="333673"/>
    <lineage>
        <taxon>Eukaryota</taxon>
        <taxon>Metazoa</taxon>
        <taxon>Chordata</taxon>
        <taxon>Craniata</taxon>
        <taxon>Vertebrata</taxon>
        <taxon>Euteleostomi</taxon>
        <taxon>Archelosauria</taxon>
        <taxon>Archosauria</taxon>
        <taxon>Dinosauria</taxon>
        <taxon>Saurischia</taxon>
        <taxon>Theropoda</taxon>
        <taxon>Coelurosauria</taxon>
        <taxon>Aves</taxon>
        <taxon>Neognathae</taxon>
        <taxon>Neoaves</taxon>
        <taxon>Telluraves</taxon>
        <taxon>Australaves</taxon>
        <taxon>Passeriformes</taxon>
        <taxon>Sylvioidea</taxon>
        <taxon>Hirundinidae</taxon>
        <taxon>Hirundo</taxon>
    </lineage>
</organism>
<keyword evidence="2" id="KW-1185">Reference proteome</keyword>
<dbReference type="Proteomes" id="UP000269221">
    <property type="component" value="Unassembled WGS sequence"/>
</dbReference>
<comment type="caution">
    <text evidence="1">The sequence shown here is derived from an EMBL/GenBank/DDBJ whole genome shotgun (WGS) entry which is preliminary data.</text>
</comment>